<feature type="domain" description="Sulfatase N-terminal" evidence="5">
    <location>
        <begin position="24"/>
        <end position="420"/>
    </location>
</feature>
<proteinExistence type="inferred from homology"/>
<dbReference type="GO" id="GO:0046872">
    <property type="term" value="F:metal ion binding"/>
    <property type="evidence" value="ECO:0007669"/>
    <property type="project" value="UniProtKB-KW"/>
</dbReference>
<dbReference type="Gene3D" id="3.30.1120.10">
    <property type="match status" value="1"/>
</dbReference>
<dbReference type="InterPro" id="IPR000917">
    <property type="entry name" value="Sulfatase_N"/>
</dbReference>
<dbReference type="RefSeq" id="WP_200357394.1">
    <property type="nucleotide sequence ID" value="NZ_JAENIL010000042.1"/>
</dbReference>
<dbReference type="EMBL" id="JAENIL010000042">
    <property type="protein sequence ID" value="MBK1879182.1"/>
    <property type="molecule type" value="Genomic_DNA"/>
</dbReference>
<comment type="caution">
    <text evidence="6">The sequence shown here is derived from an EMBL/GenBank/DDBJ whole genome shotgun (WGS) entry which is preliminary data.</text>
</comment>
<comment type="similarity">
    <text evidence="1">Belongs to the sulfatase family.</text>
</comment>
<accession>A0A934RYQ7</accession>
<protein>
    <submittedName>
        <fullName evidence="6">Arylsulfatase</fullName>
    </submittedName>
</protein>
<dbReference type="GO" id="GO:0004065">
    <property type="term" value="F:arylsulfatase activity"/>
    <property type="evidence" value="ECO:0007669"/>
    <property type="project" value="TreeGrafter"/>
</dbReference>
<keyword evidence="7" id="KW-1185">Reference proteome</keyword>
<dbReference type="InterPro" id="IPR017850">
    <property type="entry name" value="Alkaline_phosphatase_core_sf"/>
</dbReference>
<dbReference type="PANTHER" id="PTHR42693:SF53">
    <property type="entry name" value="ENDO-4-O-SULFATASE"/>
    <property type="match status" value="1"/>
</dbReference>
<dbReference type="Gene3D" id="3.40.720.10">
    <property type="entry name" value="Alkaline Phosphatase, subunit A"/>
    <property type="match status" value="1"/>
</dbReference>
<dbReference type="Pfam" id="PF00884">
    <property type="entry name" value="Sulfatase"/>
    <property type="match status" value="1"/>
</dbReference>
<evidence type="ECO:0000256" key="4">
    <source>
        <dbReference type="ARBA" id="ARBA00022837"/>
    </source>
</evidence>
<gene>
    <name evidence="6" type="ORF">JIN87_20015</name>
</gene>
<evidence type="ECO:0000256" key="2">
    <source>
        <dbReference type="ARBA" id="ARBA00022723"/>
    </source>
</evidence>
<dbReference type="InterPro" id="IPR024607">
    <property type="entry name" value="Sulfatase_CS"/>
</dbReference>
<dbReference type="InterPro" id="IPR050738">
    <property type="entry name" value="Sulfatase"/>
</dbReference>
<keyword evidence="2" id="KW-0479">Metal-binding</keyword>
<dbReference type="PANTHER" id="PTHR42693">
    <property type="entry name" value="ARYLSULFATASE FAMILY MEMBER"/>
    <property type="match status" value="1"/>
</dbReference>
<dbReference type="Proteomes" id="UP000617628">
    <property type="component" value="Unassembled WGS sequence"/>
</dbReference>
<sequence length="539" mass="61430">MRFIALITLSIFTLHPSLFSDDRPNLVLIMADDMGFSDIGSYGSEIPTPNIDKLANNGVRFTQFYNTSRCCPTRASLLTGLYQHQAGIGEMTKKQPTSTDGFVGHLNKNCRTIAEVLRPAGYRTYISGKWHVGKDEKDWWPLQRGFDRFYGLLDGASSFFRPKGLYEGNELLPVPNHPDYYTTIAFTDYAIQYIDETPEDTPFFLYLAYTAPHWPLHALDEDIALFRGKYKNGWDALREERFARQVELGIVSEKQGLSHRDFEVPAWDTLTEQEQDDLDHRMAVYAAMVYRMDLEIGRLVSHLEAKGELDNTLIVFLSDNGGCPEPWSTQEPRGDSHLGGGTIADIYDKNKRGGISYGQGWANASNTPFRRYKTQSHEGGISTPFIMSWPAGMKADPGSIINTPGHIIDVLPTFAELAGAEYPEYADGHYIHPLPGQTLTPALEHGALRPHDWLFFEHRLEGAVRHGDWKAIQRQTTGRWFLFNMAQDRTETNDLAEEYPEILDLMKRKWWEWAVTNKATPEKLPTRPQTQEPIDFRQR</sequence>
<evidence type="ECO:0000313" key="6">
    <source>
        <dbReference type="EMBL" id="MBK1879182.1"/>
    </source>
</evidence>
<reference evidence="6" key="1">
    <citation type="submission" date="2021-01" db="EMBL/GenBank/DDBJ databases">
        <title>Modified the classification status of verrucomicrobia.</title>
        <authorList>
            <person name="Feng X."/>
        </authorList>
    </citation>
    <scope>NUCLEOTIDE SEQUENCE</scope>
    <source>
        <strain evidence="6">KCTC 13126</strain>
    </source>
</reference>
<dbReference type="SUPFAM" id="SSF53649">
    <property type="entry name" value="Alkaline phosphatase-like"/>
    <property type="match status" value="1"/>
</dbReference>
<dbReference type="CDD" id="cd16025">
    <property type="entry name" value="PAS_like"/>
    <property type="match status" value="1"/>
</dbReference>
<evidence type="ECO:0000256" key="1">
    <source>
        <dbReference type="ARBA" id="ARBA00008779"/>
    </source>
</evidence>
<keyword evidence="4" id="KW-0106">Calcium</keyword>
<dbReference type="AlphaFoldDB" id="A0A934RYQ7"/>
<name>A0A934RYQ7_9BACT</name>
<dbReference type="PROSITE" id="PS00149">
    <property type="entry name" value="SULFATASE_2"/>
    <property type="match status" value="1"/>
</dbReference>
<keyword evidence="3" id="KW-0378">Hydrolase</keyword>
<evidence type="ECO:0000259" key="5">
    <source>
        <dbReference type="Pfam" id="PF00884"/>
    </source>
</evidence>
<evidence type="ECO:0000313" key="7">
    <source>
        <dbReference type="Proteomes" id="UP000617628"/>
    </source>
</evidence>
<organism evidence="6 7">
    <name type="scientific">Pelagicoccus mobilis</name>
    <dbReference type="NCBI Taxonomy" id="415221"/>
    <lineage>
        <taxon>Bacteria</taxon>
        <taxon>Pseudomonadati</taxon>
        <taxon>Verrucomicrobiota</taxon>
        <taxon>Opitutia</taxon>
        <taxon>Puniceicoccales</taxon>
        <taxon>Pelagicoccaceae</taxon>
        <taxon>Pelagicoccus</taxon>
    </lineage>
</organism>
<dbReference type="FunFam" id="3.40.720.10:FF:000047">
    <property type="entry name" value="Arylsulfatase"/>
    <property type="match status" value="1"/>
</dbReference>
<evidence type="ECO:0000256" key="3">
    <source>
        <dbReference type="ARBA" id="ARBA00022801"/>
    </source>
</evidence>